<evidence type="ECO:0000256" key="1">
    <source>
        <dbReference type="ARBA" id="ARBA00022679"/>
    </source>
</evidence>
<evidence type="ECO:0000259" key="5">
    <source>
        <dbReference type="PROSITE" id="PS50206"/>
    </source>
</evidence>
<dbReference type="GO" id="GO:0005524">
    <property type="term" value="F:ATP binding"/>
    <property type="evidence" value="ECO:0007669"/>
    <property type="project" value="UniProtKB-KW"/>
</dbReference>
<dbReference type="PROSITE" id="PS50206">
    <property type="entry name" value="RHODANESE_3"/>
    <property type="match status" value="1"/>
</dbReference>
<dbReference type="CDD" id="cd00158">
    <property type="entry name" value="RHOD"/>
    <property type="match status" value="1"/>
</dbReference>
<dbReference type="GO" id="GO:0008146">
    <property type="term" value="F:sulfotransferase activity"/>
    <property type="evidence" value="ECO:0007669"/>
    <property type="project" value="TreeGrafter"/>
</dbReference>
<dbReference type="GO" id="GO:0005829">
    <property type="term" value="C:cytosol"/>
    <property type="evidence" value="ECO:0007669"/>
    <property type="project" value="TreeGrafter"/>
</dbReference>
<dbReference type="RefSeq" id="WP_349425971.1">
    <property type="nucleotide sequence ID" value="NZ_CP151632.1"/>
</dbReference>
<keyword evidence="6" id="KW-0548">Nucleotidyltransferase</keyword>
<sequence>MTTTVTPAAVPPLVNPAPCLDPAELDRYSRHILLPEIGHVGQRRLKNARVLVIGAGGLGSPVLVYLAAAGIGTLGIVDDDRVEASNLQRQIVHGVDDIGRLKVDSARDTLARLNPFVEVRTHALRLERDNAVTLFADYDLVIDGADNFATRYLISDAATATERPCVWGSILRFGAQVSVFWSLHGPTYRDLYPDAPPPESAPSCGEAGVLGMLCGVAGSMMAAEAIKLLTGTGRSLLGRLSIFDLADAAWRELRIVPDPDRNARGLSCDRVQGVCVADLTERQAAPVPQTAGVLTVDDLRGFLHDRSSGDASFVLLDVREPDEYTSTNISGSRSLPLSRLRSEGAGIVDLPVGHPIIVYCKAGPRALAAANILLTAGHTDVRVLDGGFDRWTAVSG</sequence>
<dbReference type="FunFam" id="3.40.50.720:FF:000033">
    <property type="entry name" value="Adenylyltransferase and sulfurtransferase MOCS3"/>
    <property type="match status" value="1"/>
</dbReference>
<dbReference type="InterPro" id="IPR000594">
    <property type="entry name" value="ThiF_NAD_FAD-bd"/>
</dbReference>
<dbReference type="EMBL" id="CP151632">
    <property type="protein sequence ID" value="WZO35138.1"/>
    <property type="molecule type" value="Genomic_DNA"/>
</dbReference>
<accession>A0AAU6SDU0</accession>
<dbReference type="PANTHER" id="PTHR10953:SF102">
    <property type="entry name" value="ADENYLYLTRANSFERASE AND SULFURTRANSFERASE MOCS3"/>
    <property type="match status" value="1"/>
</dbReference>
<keyword evidence="1" id="KW-0808">Transferase</keyword>
<keyword evidence="2" id="KW-0547">Nucleotide-binding</keyword>
<dbReference type="PANTHER" id="PTHR10953">
    <property type="entry name" value="UBIQUITIN-ACTIVATING ENZYME E1"/>
    <property type="match status" value="1"/>
</dbReference>
<reference evidence="6" key="1">
    <citation type="submission" date="2024-04" db="EMBL/GenBank/DDBJ databases">
        <authorList>
            <person name="Roder T."/>
            <person name="Oberhansli S."/>
            <person name="Kreuzer M."/>
        </authorList>
    </citation>
    <scope>NUCLEOTIDE SEQUENCE</scope>
    <source>
        <strain evidence="6">LWS13-1.2</strain>
    </source>
</reference>
<keyword evidence="4" id="KW-0472">Membrane</keyword>
<organism evidence="6">
    <name type="scientific">Microbacterium sp. LWS13-1.2</name>
    <dbReference type="NCBI Taxonomy" id="3135264"/>
    <lineage>
        <taxon>Bacteria</taxon>
        <taxon>Bacillati</taxon>
        <taxon>Actinomycetota</taxon>
        <taxon>Actinomycetes</taxon>
        <taxon>Micrococcales</taxon>
        <taxon>Microbacteriaceae</taxon>
        <taxon>Microbacterium</taxon>
    </lineage>
</organism>
<dbReference type="AlphaFoldDB" id="A0AAU6SDU0"/>
<dbReference type="GO" id="GO:0008641">
    <property type="term" value="F:ubiquitin-like modifier activating enzyme activity"/>
    <property type="evidence" value="ECO:0007669"/>
    <property type="project" value="InterPro"/>
</dbReference>
<evidence type="ECO:0000256" key="2">
    <source>
        <dbReference type="ARBA" id="ARBA00022741"/>
    </source>
</evidence>
<proteinExistence type="predicted"/>
<evidence type="ECO:0000256" key="3">
    <source>
        <dbReference type="ARBA" id="ARBA00022840"/>
    </source>
</evidence>
<dbReference type="InterPro" id="IPR036873">
    <property type="entry name" value="Rhodanese-like_dom_sf"/>
</dbReference>
<evidence type="ECO:0000313" key="6">
    <source>
        <dbReference type="EMBL" id="WZO35138.1"/>
    </source>
</evidence>
<dbReference type="InterPro" id="IPR045886">
    <property type="entry name" value="ThiF/MoeB/HesA"/>
</dbReference>
<feature type="domain" description="Rhodanese" evidence="5">
    <location>
        <begin position="309"/>
        <end position="393"/>
    </location>
</feature>
<dbReference type="GO" id="GO:0016779">
    <property type="term" value="F:nucleotidyltransferase activity"/>
    <property type="evidence" value="ECO:0007669"/>
    <property type="project" value="UniProtKB-KW"/>
</dbReference>
<dbReference type="Gene3D" id="3.40.250.10">
    <property type="entry name" value="Rhodanese-like domain"/>
    <property type="match status" value="1"/>
</dbReference>
<keyword evidence="3" id="KW-0067">ATP-binding</keyword>
<keyword evidence="4" id="KW-0812">Transmembrane</keyword>
<evidence type="ECO:0000256" key="4">
    <source>
        <dbReference type="SAM" id="Phobius"/>
    </source>
</evidence>
<dbReference type="Gene3D" id="3.40.50.720">
    <property type="entry name" value="NAD(P)-binding Rossmann-like Domain"/>
    <property type="match status" value="1"/>
</dbReference>
<dbReference type="Pfam" id="PF00581">
    <property type="entry name" value="Rhodanese"/>
    <property type="match status" value="1"/>
</dbReference>
<dbReference type="Pfam" id="PF00899">
    <property type="entry name" value="ThiF"/>
    <property type="match status" value="1"/>
</dbReference>
<dbReference type="InterPro" id="IPR035985">
    <property type="entry name" value="Ubiquitin-activating_enz"/>
</dbReference>
<name>A0AAU6SDU0_9MICO</name>
<dbReference type="NCBIfam" id="NF004281">
    <property type="entry name" value="PRK05690.1"/>
    <property type="match status" value="1"/>
</dbReference>
<dbReference type="SMART" id="SM00450">
    <property type="entry name" value="RHOD"/>
    <property type="match status" value="1"/>
</dbReference>
<dbReference type="GO" id="GO:0004792">
    <property type="term" value="F:thiosulfate-cyanide sulfurtransferase activity"/>
    <property type="evidence" value="ECO:0007669"/>
    <property type="project" value="TreeGrafter"/>
</dbReference>
<protein>
    <submittedName>
        <fullName evidence="6">Molybdopterin-synthase adenylyltransferase MoeB</fullName>
    </submittedName>
</protein>
<dbReference type="InterPro" id="IPR001763">
    <property type="entry name" value="Rhodanese-like_dom"/>
</dbReference>
<dbReference type="SUPFAM" id="SSF69572">
    <property type="entry name" value="Activating enzymes of the ubiquitin-like proteins"/>
    <property type="match status" value="1"/>
</dbReference>
<dbReference type="CDD" id="cd00757">
    <property type="entry name" value="ThiF_MoeB_HesA_family"/>
    <property type="match status" value="1"/>
</dbReference>
<gene>
    <name evidence="6" type="primary">moeB</name>
    <name evidence="6" type="ORF">MRBLWS13_002818</name>
</gene>
<keyword evidence="4" id="KW-1133">Transmembrane helix</keyword>
<feature type="transmembrane region" description="Helical" evidence="4">
    <location>
        <begin position="50"/>
        <end position="77"/>
    </location>
</feature>